<protein>
    <submittedName>
        <fullName evidence="1">Uncharacterized protein</fullName>
    </submittedName>
</protein>
<evidence type="ECO:0000313" key="2">
    <source>
        <dbReference type="Proteomes" id="UP000515512"/>
    </source>
</evidence>
<gene>
    <name evidence="1" type="ORF">H0264_15420</name>
</gene>
<dbReference type="EMBL" id="CP059399">
    <property type="protein sequence ID" value="QLY33434.1"/>
    <property type="molecule type" value="Genomic_DNA"/>
</dbReference>
<proteinExistence type="predicted"/>
<dbReference type="AlphaFoldDB" id="A0A7D6VEC3"/>
<sequence length="178" mass="20134">MNEFDIPIDETFPTSSQRTIRAASPPEGMLTDFVSAGNVFEQVDELSHDSVYEWFVRSLDEDRAENPLLRPGWDEIWIRYSMARTPDGYFPSDIRTIPVHYRSSTAEHPVIHRDESVWIAGPMANTLNAPIEIQLIRTPGRVAVGVYICWNIWMPDGAGYGFVESGVSELLAAGWAFR</sequence>
<name>A0A7D6VEC3_9NOCA</name>
<organism evidence="1 2">
    <name type="scientific">Nocardia huaxiensis</name>
    <dbReference type="NCBI Taxonomy" id="2755382"/>
    <lineage>
        <taxon>Bacteria</taxon>
        <taxon>Bacillati</taxon>
        <taxon>Actinomycetota</taxon>
        <taxon>Actinomycetes</taxon>
        <taxon>Mycobacteriales</taxon>
        <taxon>Nocardiaceae</taxon>
        <taxon>Nocardia</taxon>
    </lineage>
</organism>
<accession>A0A7D6VEC3</accession>
<keyword evidence="2" id="KW-1185">Reference proteome</keyword>
<dbReference type="Proteomes" id="UP000515512">
    <property type="component" value="Chromosome"/>
</dbReference>
<evidence type="ECO:0000313" key="1">
    <source>
        <dbReference type="EMBL" id="QLY33434.1"/>
    </source>
</evidence>
<dbReference type="KEGG" id="nhu:H0264_15420"/>
<reference evidence="1 2" key="1">
    <citation type="submission" date="2020-07" db="EMBL/GenBank/DDBJ databases">
        <authorList>
            <person name="Zhuang K."/>
            <person name="Ran Y."/>
        </authorList>
    </citation>
    <scope>NUCLEOTIDE SEQUENCE [LARGE SCALE GENOMIC DNA]</scope>
    <source>
        <strain evidence="1 2">WCH-YHL-001</strain>
    </source>
</reference>
<dbReference type="RefSeq" id="WP_181584598.1">
    <property type="nucleotide sequence ID" value="NZ_CP059399.1"/>
</dbReference>